<dbReference type="AlphaFoldDB" id="A0A381N163"/>
<evidence type="ECO:0000313" key="2">
    <source>
        <dbReference type="EMBL" id="SUZ48311.1"/>
    </source>
</evidence>
<dbReference type="EMBL" id="UINC01000062">
    <property type="protein sequence ID" value="SUZ48311.1"/>
    <property type="molecule type" value="Genomic_DNA"/>
</dbReference>
<dbReference type="Gene3D" id="3.30.1150.10">
    <property type="match status" value="1"/>
</dbReference>
<feature type="transmembrane region" description="Helical" evidence="1">
    <location>
        <begin position="7"/>
        <end position="29"/>
    </location>
</feature>
<organism evidence="2">
    <name type="scientific">marine metagenome</name>
    <dbReference type="NCBI Taxonomy" id="408172"/>
    <lineage>
        <taxon>unclassified sequences</taxon>
        <taxon>metagenomes</taxon>
        <taxon>ecological metagenomes</taxon>
    </lineage>
</organism>
<reference evidence="2" key="1">
    <citation type="submission" date="2018-05" db="EMBL/GenBank/DDBJ databases">
        <authorList>
            <person name="Lanie J.A."/>
            <person name="Ng W.-L."/>
            <person name="Kazmierczak K.M."/>
            <person name="Andrzejewski T.M."/>
            <person name="Davidsen T.M."/>
            <person name="Wayne K.J."/>
            <person name="Tettelin H."/>
            <person name="Glass J.I."/>
            <person name="Rusch D."/>
            <person name="Podicherti R."/>
            <person name="Tsui H.-C.T."/>
            <person name="Winkler M.E."/>
        </authorList>
    </citation>
    <scope>NUCLEOTIDE SEQUENCE</scope>
</reference>
<protein>
    <recommendedName>
        <fullName evidence="3">TonB C-terminal domain-containing protein</fullName>
    </recommendedName>
</protein>
<dbReference type="Pfam" id="PF13103">
    <property type="entry name" value="TonB_2"/>
    <property type="match status" value="1"/>
</dbReference>
<keyword evidence="1" id="KW-0472">Membrane</keyword>
<evidence type="ECO:0008006" key="3">
    <source>
        <dbReference type="Google" id="ProtNLM"/>
    </source>
</evidence>
<dbReference type="SUPFAM" id="SSF74653">
    <property type="entry name" value="TolA/TonB C-terminal domain"/>
    <property type="match status" value="1"/>
</dbReference>
<gene>
    <name evidence="2" type="ORF">METZ01_LOCUS1165</name>
</gene>
<sequence>MAFKWRFSVGLIFSLTLHLLLLMALFYWYPGIVSESDWPWKEWSPFFLDEQKGSSTSAGLSTVDSYEKLSGRTLFFPDIVLYGQEKKPRKNTRSKKQNYNSIVSFEGILAQVEKYPKRLKANRASKKQFSGQVVSLLSLLTPVELQSRLPEKETPHLKARELVRYRQELNEFLSARWEVPIHLIESQLTVVIKFEINKDGRILSWKQEESGSFVLYKSVKNLLKNLQFLPSLPKSYPEDSYKFGVRFTPANFKK</sequence>
<name>A0A381N163_9ZZZZ</name>
<keyword evidence="1" id="KW-0812">Transmembrane</keyword>
<accession>A0A381N163</accession>
<proteinExistence type="predicted"/>
<keyword evidence="1" id="KW-1133">Transmembrane helix</keyword>
<evidence type="ECO:0000256" key="1">
    <source>
        <dbReference type="SAM" id="Phobius"/>
    </source>
</evidence>